<keyword evidence="3" id="KW-1185">Reference proteome</keyword>
<protein>
    <submittedName>
        <fullName evidence="2">PIN domain protein</fullName>
    </submittedName>
</protein>
<evidence type="ECO:0000313" key="2">
    <source>
        <dbReference type="EMBL" id="GLI52930.1"/>
    </source>
</evidence>
<dbReference type="Pfam" id="PF01850">
    <property type="entry name" value="PIN"/>
    <property type="match status" value="1"/>
</dbReference>
<dbReference type="InterPro" id="IPR029060">
    <property type="entry name" value="PIN-like_dom_sf"/>
</dbReference>
<proteinExistence type="predicted"/>
<feature type="domain" description="PIN" evidence="1">
    <location>
        <begin position="6"/>
        <end position="125"/>
    </location>
</feature>
<dbReference type="Proteomes" id="UP001144297">
    <property type="component" value="Unassembled WGS sequence"/>
</dbReference>
<dbReference type="EMBL" id="BSDX01000001">
    <property type="protein sequence ID" value="GLI52930.1"/>
    <property type="molecule type" value="Genomic_DNA"/>
</dbReference>
<evidence type="ECO:0000313" key="3">
    <source>
        <dbReference type="Proteomes" id="UP001144297"/>
    </source>
</evidence>
<name>A0A9W6GEZ9_9BACT</name>
<dbReference type="InterPro" id="IPR002716">
    <property type="entry name" value="PIN_dom"/>
</dbReference>
<sequence length="129" mass="15015">MNENFYLLDTSFIVAFLSSKDVHHKRALELFEQTEGIFASNFLVFQETVTVICRRAREQNMLSSNLFRIINDFFNTIMIINEIPPKEEILKIMENSQCLLSFTDASLIYYSDKLKAEILTFDSSLLSIK</sequence>
<dbReference type="SUPFAM" id="SSF88723">
    <property type="entry name" value="PIN domain-like"/>
    <property type="match status" value="1"/>
</dbReference>
<accession>A0A9W6GEZ9</accession>
<evidence type="ECO:0000259" key="1">
    <source>
        <dbReference type="Pfam" id="PF01850"/>
    </source>
</evidence>
<dbReference type="Gene3D" id="3.40.50.1010">
    <property type="entry name" value="5'-nuclease"/>
    <property type="match status" value="1"/>
</dbReference>
<gene>
    <name evidence="2" type="ORF">TISLANDTSLP1_06230</name>
</gene>
<organism evidence="2 3">
    <name type="scientific">Thermodesulfovibrio yellowstonii</name>
    <dbReference type="NCBI Taxonomy" id="28262"/>
    <lineage>
        <taxon>Bacteria</taxon>
        <taxon>Pseudomonadati</taxon>
        <taxon>Nitrospirota</taxon>
        <taxon>Thermodesulfovibrionia</taxon>
        <taxon>Thermodesulfovibrionales</taxon>
        <taxon>Thermodesulfovibrionaceae</taxon>
        <taxon>Thermodesulfovibrio</taxon>
    </lineage>
</organism>
<reference evidence="2" key="1">
    <citation type="submission" date="2022-12" db="EMBL/GenBank/DDBJ databases">
        <title>Reference genome sequencing for broad-spectrum identification of bacterial and archaeal isolates by mass spectrometry.</title>
        <authorList>
            <person name="Sekiguchi Y."/>
            <person name="Tourlousse D.M."/>
        </authorList>
    </citation>
    <scope>NUCLEOTIDE SEQUENCE</scope>
    <source>
        <strain evidence="2">TSL-P1</strain>
    </source>
</reference>
<comment type="caution">
    <text evidence="2">The sequence shown here is derived from an EMBL/GenBank/DDBJ whole genome shotgun (WGS) entry which is preliminary data.</text>
</comment>
<dbReference type="AlphaFoldDB" id="A0A9W6GEZ9"/>